<organism evidence="2 3">
    <name type="scientific">Amycolatopsis suaedae</name>
    <dbReference type="NCBI Taxonomy" id="2510978"/>
    <lineage>
        <taxon>Bacteria</taxon>
        <taxon>Bacillati</taxon>
        <taxon>Actinomycetota</taxon>
        <taxon>Actinomycetes</taxon>
        <taxon>Pseudonocardiales</taxon>
        <taxon>Pseudonocardiaceae</taxon>
        <taxon>Amycolatopsis</taxon>
    </lineage>
</organism>
<proteinExistence type="predicted"/>
<feature type="domain" description="DUF4240" evidence="1">
    <location>
        <begin position="24"/>
        <end position="126"/>
    </location>
</feature>
<dbReference type="Proteomes" id="UP000292003">
    <property type="component" value="Unassembled WGS sequence"/>
</dbReference>
<dbReference type="InterPro" id="IPR025334">
    <property type="entry name" value="DUF4240"/>
</dbReference>
<comment type="caution">
    <text evidence="2">The sequence shown here is derived from an EMBL/GenBank/DDBJ whole genome shotgun (WGS) entry which is preliminary data.</text>
</comment>
<dbReference type="OrthoDB" id="6200718at2"/>
<sequence length="207" mass="23383">MKDHEFWHTISDARQRYRRHSSRWDVVRRQLPGSAVETVAVLNYLGERLDGRRTTEIAGFHRALTRVHRRAFRYDVWTAFGLLLGDVDCHEFTDAISWLILRGKRTFAHTLVDPDRLAGHQLCRKDNRLAGALNFLPAATLVPDTVGEDTEFQAAMAADSLLPPVSYPEPPPGPPPRQDACELYRRFPRLTANGPPAPRPVVVTAVV</sequence>
<dbReference type="AlphaFoldDB" id="A0A4Q7J956"/>
<dbReference type="Pfam" id="PF14024">
    <property type="entry name" value="DUF4240"/>
    <property type="match status" value="1"/>
</dbReference>
<keyword evidence="3" id="KW-1185">Reference proteome</keyword>
<name>A0A4Q7J956_9PSEU</name>
<evidence type="ECO:0000313" key="2">
    <source>
        <dbReference type="EMBL" id="RZQ62923.1"/>
    </source>
</evidence>
<reference evidence="2 3" key="1">
    <citation type="submission" date="2019-02" db="EMBL/GenBank/DDBJ databases">
        <title>Draft genome sequence of Amycolatopsis sp. 8-3EHSu isolated from roots of Suaeda maritima.</title>
        <authorList>
            <person name="Duangmal K."/>
            <person name="Chantavorakit T."/>
        </authorList>
    </citation>
    <scope>NUCLEOTIDE SEQUENCE [LARGE SCALE GENOMIC DNA]</scope>
    <source>
        <strain evidence="2 3">8-3EHSu</strain>
    </source>
</reference>
<dbReference type="EMBL" id="SFCC01000007">
    <property type="protein sequence ID" value="RZQ62923.1"/>
    <property type="molecule type" value="Genomic_DNA"/>
</dbReference>
<evidence type="ECO:0000259" key="1">
    <source>
        <dbReference type="Pfam" id="PF14024"/>
    </source>
</evidence>
<evidence type="ECO:0000313" key="3">
    <source>
        <dbReference type="Proteomes" id="UP000292003"/>
    </source>
</evidence>
<dbReference type="RefSeq" id="WP_130475927.1">
    <property type="nucleotide sequence ID" value="NZ_SFCC01000007.1"/>
</dbReference>
<gene>
    <name evidence="2" type="ORF">EWH70_14560</name>
</gene>
<protein>
    <submittedName>
        <fullName evidence="2">DUF4240 domain-containing protein</fullName>
    </submittedName>
</protein>
<accession>A0A4Q7J956</accession>